<organism evidence="1 2">
    <name type="scientific">Eisenbergiella massiliensis</name>
    <dbReference type="NCBI Taxonomy" id="1720294"/>
    <lineage>
        <taxon>Bacteria</taxon>
        <taxon>Bacillati</taxon>
        <taxon>Bacillota</taxon>
        <taxon>Clostridia</taxon>
        <taxon>Lachnospirales</taxon>
        <taxon>Lachnospiraceae</taxon>
        <taxon>Eisenbergiella</taxon>
    </lineage>
</organism>
<evidence type="ECO:0000313" key="1">
    <source>
        <dbReference type="EMBL" id="RGE71562.1"/>
    </source>
</evidence>
<sequence length="138" mass="15776">MFTMICLFTISIPVVNNLTAKGVENHLKSLPLPPDTELAASVSRADKLTGNGNGMQYFGAILLRSELTLDELETFYSQYRRTEWECNVVSQKEPGLDFLDYYDELRFSQYEDVPGNFYIVYSWGDGGEPFVTWDLRGH</sequence>
<protein>
    <submittedName>
        <fullName evidence="1">Uncharacterized protein</fullName>
    </submittedName>
</protein>
<dbReference type="EMBL" id="QVLU01000010">
    <property type="protein sequence ID" value="RGE71562.1"/>
    <property type="molecule type" value="Genomic_DNA"/>
</dbReference>
<name>A0A3E3IWV3_9FIRM</name>
<dbReference type="Proteomes" id="UP000261166">
    <property type="component" value="Unassembled WGS sequence"/>
</dbReference>
<dbReference type="OrthoDB" id="2054316at2"/>
<comment type="caution">
    <text evidence="1">The sequence shown here is derived from an EMBL/GenBank/DDBJ whole genome shotgun (WGS) entry which is preliminary data.</text>
</comment>
<reference evidence="1 2" key="1">
    <citation type="submission" date="2018-08" db="EMBL/GenBank/DDBJ databases">
        <title>A genome reference for cultivated species of the human gut microbiota.</title>
        <authorList>
            <person name="Zou Y."/>
            <person name="Xue W."/>
            <person name="Luo G."/>
        </authorList>
    </citation>
    <scope>NUCLEOTIDE SEQUENCE [LARGE SCALE GENOMIC DNA]</scope>
    <source>
        <strain evidence="1 2">AF26-4BH</strain>
    </source>
</reference>
<evidence type="ECO:0000313" key="2">
    <source>
        <dbReference type="Proteomes" id="UP000261166"/>
    </source>
</evidence>
<accession>A0A3E3IWV3</accession>
<proteinExistence type="predicted"/>
<dbReference type="AlphaFoldDB" id="A0A3E3IWV3"/>
<gene>
    <name evidence="1" type="ORF">DWY69_12790</name>
</gene>